<feature type="region of interest" description="Disordered" evidence="4">
    <location>
        <begin position="157"/>
        <end position="185"/>
    </location>
</feature>
<dbReference type="PANTHER" id="PTHR11635:SF152">
    <property type="entry name" value="CAMP-DEPENDENT PROTEIN KINASE TYPE I REGULATORY SUBUNIT-RELATED"/>
    <property type="match status" value="1"/>
</dbReference>
<dbReference type="InterPro" id="IPR000595">
    <property type="entry name" value="cNMP-bd_dom"/>
</dbReference>
<dbReference type="PANTHER" id="PTHR11635">
    <property type="entry name" value="CAMP-DEPENDENT PROTEIN KINASE REGULATORY CHAIN"/>
    <property type="match status" value="1"/>
</dbReference>
<dbReference type="Pfam" id="PF00027">
    <property type="entry name" value="cNMP_binding"/>
    <property type="match status" value="2"/>
</dbReference>
<dbReference type="GO" id="GO:0004862">
    <property type="term" value="F:cAMP-dependent protein kinase inhibitor activity"/>
    <property type="evidence" value="ECO:0007669"/>
    <property type="project" value="TreeGrafter"/>
</dbReference>
<dbReference type="PRINTS" id="PR00103">
    <property type="entry name" value="CAMPKINASE"/>
</dbReference>
<feature type="region of interest" description="Disordered" evidence="4">
    <location>
        <begin position="1"/>
        <end position="92"/>
    </location>
</feature>
<evidence type="ECO:0000313" key="7">
    <source>
        <dbReference type="WBParaSite" id="maker-uti_cns_0015083-snap-gene-0.2-mRNA-1"/>
    </source>
</evidence>
<dbReference type="InterPro" id="IPR018490">
    <property type="entry name" value="cNMP-bd_dom_sf"/>
</dbReference>
<reference evidence="7" key="1">
    <citation type="submission" date="2016-11" db="UniProtKB">
        <authorList>
            <consortium name="WormBaseParasite"/>
        </authorList>
    </citation>
    <scope>IDENTIFICATION</scope>
</reference>
<protein>
    <submittedName>
        <fullName evidence="7">cGMP-dependent protein kinase</fullName>
    </submittedName>
</protein>
<feature type="compositionally biased region" description="Basic and acidic residues" evidence="4">
    <location>
        <begin position="24"/>
        <end position="36"/>
    </location>
</feature>
<feature type="compositionally biased region" description="Low complexity" evidence="4">
    <location>
        <begin position="329"/>
        <end position="338"/>
    </location>
</feature>
<dbReference type="SUPFAM" id="SSF51206">
    <property type="entry name" value="cAMP-binding domain-like"/>
    <property type="match status" value="2"/>
</dbReference>
<dbReference type="PROSITE" id="PS00888">
    <property type="entry name" value="CNMP_BINDING_1"/>
    <property type="match status" value="2"/>
</dbReference>
<evidence type="ECO:0000313" key="6">
    <source>
        <dbReference type="Proteomes" id="UP000095280"/>
    </source>
</evidence>
<dbReference type="InterPro" id="IPR050503">
    <property type="entry name" value="cAMP-dep_PK_reg_su-like"/>
</dbReference>
<evidence type="ECO:0000256" key="1">
    <source>
        <dbReference type="ARBA" id="ARBA00005753"/>
    </source>
</evidence>
<feature type="compositionally biased region" description="Low complexity" evidence="4">
    <location>
        <begin position="845"/>
        <end position="863"/>
    </location>
</feature>
<keyword evidence="2" id="KW-0547">Nucleotide-binding</keyword>
<dbReference type="InterPro" id="IPR018488">
    <property type="entry name" value="cNMP-bd_CS"/>
</dbReference>
<feature type="domain" description="Cyclic nucleotide-binding" evidence="5">
    <location>
        <begin position="469"/>
        <end position="591"/>
    </location>
</feature>
<dbReference type="AlphaFoldDB" id="A0A1I8IQG0"/>
<keyword evidence="3" id="KW-0114">cAMP</keyword>
<keyword evidence="6" id="KW-1185">Reference proteome</keyword>
<dbReference type="Proteomes" id="UP000095280">
    <property type="component" value="Unplaced"/>
</dbReference>
<dbReference type="GO" id="GO:0005952">
    <property type="term" value="C:cAMP-dependent protein kinase complex"/>
    <property type="evidence" value="ECO:0007669"/>
    <property type="project" value="InterPro"/>
</dbReference>
<accession>A0A1I8IQG0</accession>
<name>A0A1I8IQG0_9PLAT</name>
<feature type="compositionally biased region" description="Basic and acidic residues" evidence="4">
    <location>
        <begin position="124"/>
        <end position="133"/>
    </location>
</feature>
<feature type="compositionally biased region" description="Basic residues" evidence="4">
    <location>
        <begin position="922"/>
        <end position="934"/>
    </location>
</feature>
<feature type="region of interest" description="Disordered" evidence="4">
    <location>
        <begin position="831"/>
        <end position="863"/>
    </location>
</feature>
<dbReference type="SMART" id="SM00100">
    <property type="entry name" value="cNMP"/>
    <property type="match status" value="2"/>
</dbReference>
<dbReference type="GO" id="GO:0034236">
    <property type="term" value="F:protein kinase A catalytic subunit binding"/>
    <property type="evidence" value="ECO:0007669"/>
    <property type="project" value="TreeGrafter"/>
</dbReference>
<dbReference type="CDD" id="cd00038">
    <property type="entry name" value="CAP_ED"/>
    <property type="match status" value="2"/>
</dbReference>
<feature type="region of interest" description="Disordered" evidence="4">
    <location>
        <begin position="895"/>
        <end position="941"/>
    </location>
</feature>
<feature type="region of interest" description="Disordered" evidence="4">
    <location>
        <begin position="295"/>
        <end position="354"/>
    </location>
</feature>
<comment type="similarity">
    <text evidence="1">Belongs to the cAMP-dependent kinase regulatory chain family.</text>
</comment>
<evidence type="ECO:0000256" key="2">
    <source>
        <dbReference type="ARBA" id="ARBA00022566"/>
    </source>
</evidence>
<sequence length="973" mass="104530">MHALAGSRAQLARAGAGSQLAADVQHEKEQGAERRASQAPEARAAPRRPGGRRPGRTAARRAQGPPRAPRRDSRSRAAGSASRQPAHRPARCTFWHLARQAKRRLPAGRPAGATGRQLAQQADLHLRGDEGRPRKPGGGGACAPERRLDVHETAKAMAAPAAADADGSAKRLGQTAGHNQHERLRLRPRRHGAVVGHGGRQGCAVRDCRTSKLHRQQDSAPGGAGQTGGVLNTIAARTALVGRRGAPVRQRRGQQAGGLRDRGILQVAQPVEPQRYGDAAQVESWRQDGVLQAAGLSAGGTERRQLKSAPAEQRRPRMAHQARSSVAGRTSGLSLSSCESRRSSDSMTSGRCNEQQLSSSFPFYGRAGSERNLSGRARARLLSCSTVSMSGQRLFQLPSSGQAVVFASNIRRSVTDIGDSVVGFLNRIGRGDEFPGDCGGESPAPQLPYHPKAKEEREQLRDSLKQVAFLQDLDEEDLRRVVDAMFERRVQPNEMVIRQGEDGDNFYVIRSGCYQVIIEATQADGEVRIVHQFRDSGSFGELALLHNQPRSATVKAISPGALWAMDRRAFRAIVLPAEQRRRREFAELLEGAPSLAGLMDEELRLAAEALRPRSFGHQQVIIEEGDEADGMYFVLEGEAVVTRSGREVARVPRGGYFGEAALLEGRRRTASVVAAAAAPDGRVRTAFLPREAFGLLAPCHGLLRRSMAAYGLLKPGFAPPAQPHEPLEASSVPLGLAPPGSRWPPLRPAQPCSCRSDDEPRQLGTWRSQPAAAHFPAALVERRFLQRAGGLGLSVQIGAGSGPVHFSSRVWQIRPIFAGFQIGRCSRNEQLGMPPTAVRTAGVHSSSPAEASGTSAPTASTAASAGASSSAGAAAPPGMWRYLARCLRHSSIRGCWEPPPPPPDTGEAPADEGEPPLPPGPRRPRRESRRRASGLRRLADEPLKAAALQFPVFKSITKAFTEATESLARSHRI</sequence>
<dbReference type="GO" id="GO:0030552">
    <property type="term" value="F:cAMP binding"/>
    <property type="evidence" value="ECO:0007669"/>
    <property type="project" value="UniProtKB-KW"/>
</dbReference>
<feature type="domain" description="Cyclic nucleotide-binding" evidence="5">
    <location>
        <begin position="594"/>
        <end position="693"/>
    </location>
</feature>
<evidence type="ECO:0000259" key="5">
    <source>
        <dbReference type="PROSITE" id="PS50042"/>
    </source>
</evidence>
<feature type="region of interest" description="Disordered" evidence="4">
    <location>
        <begin position="124"/>
        <end position="144"/>
    </location>
</feature>
<keyword evidence="2" id="KW-0116">cAMP-binding</keyword>
<proteinExistence type="inferred from homology"/>
<dbReference type="WBParaSite" id="maker-uti_cns_0015083-snap-gene-0.2-mRNA-1">
    <property type="protein sequence ID" value="maker-uti_cns_0015083-snap-gene-0.2-mRNA-1"/>
    <property type="gene ID" value="maker-uti_cns_0015083-snap-gene-0.2"/>
</dbReference>
<feature type="compositionally biased region" description="Low complexity" evidence="4">
    <location>
        <begin position="157"/>
        <end position="166"/>
    </location>
</feature>
<dbReference type="InterPro" id="IPR014710">
    <property type="entry name" value="RmlC-like_jellyroll"/>
</dbReference>
<dbReference type="Gene3D" id="2.60.120.10">
    <property type="entry name" value="Jelly Rolls"/>
    <property type="match status" value="2"/>
</dbReference>
<dbReference type="GO" id="GO:0005829">
    <property type="term" value="C:cytosol"/>
    <property type="evidence" value="ECO:0007669"/>
    <property type="project" value="TreeGrafter"/>
</dbReference>
<dbReference type="PROSITE" id="PS00889">
    <property type="entry name" value="CNMP_BINDING_2"/>
    <property type="match status" value="2"/>
</dbReference>
<organism evidence="6 7">
    <name type="scientific">Macrostomum lignano</name>
    <dbReference type="NCBI Taxonomy" id="282301"/>
    <lineage>
        <taxon>Eukaryota</taxon>
        <taxon>Metazoa</taxon>
        <taxon>Spiralia</taxon>
        <taxon>Lophotrochozoa</taxon>
        <taxon>Platyhelminthes</taxon>
        <taxon>Rhabditophora</taxon>
        <taxon>Macrostomorpha</taxon>
        <taxon>Macrostomida</taxon>
        <taxon>Macrostomidae</taxon>
        <taxon>Macrostomum</taxon>
    </lineage>
</organism>
<feature type="compositionally biased region" description="Basic residues" evidence="4">
    <location>
        <begin position="45"/>
        <end position="59"/>
    </location>
</feature>
<dbReference type="PROSITE" id="PS50042">
    <property type="entry name" value="CNMP_BINDING_3"/>
    <property type="match status" value="2"/>
</dbReference>
<evidence type="ECO:0000256" key="3">
    <source>
        <dbReference type="ARBA" id="ARBA00023149"/>
    </source>
</evidence>
<evidence type="ECO:0000256" key="4">
    <source>
        <dbReference type="SAM" id="MobiDB-lite"/>
    </source>
</evidence>